<evidence type="ECO:0000313" key="1">
    <source>
        <dbReference type="Ensembl" id="ENSACCP00020023522.1"/>
    </source>
</evidence>
<dbReference type="Ensembl" id="ENSACCT00020024564.1">
    <property type="protein sequence ID" value="ENSACCP00020023522.1"/>
    <property type="gene ID" value="ENSACCG00020016153.1"/>
</dbReference>
<dbReference type="InParanoid" id="A0A663FIM2"/>
<protein>
    <submittedName>
        <fullName evidence="1">Uncharacterized protein</fullName>
    </submittedName>
</protein>
<name>A0A663FIM2_AQUCH</name>
<evidence type="ECO:0000313" key="2">
    <source>
        <dbReference type="Proteomes" id="UP000472275"/>
    </source>
</evidence>
<organism evidence="1 2">
    <name type="scientific">Aquila chrysaetos chrysaetos</name>
    <dbReference type="NCBI Taxonomy" id="223781"/>
    <lineage>
        <taxon>Eukaryota</taxon>
        <taxon>Metazoa</taxon>
        <taxon>Chordata</taxon>
        <taxon>Craniata</taxon>
        <taxon>Vertebrata</taxon>
        <taxon>Euteleostomi</taxon>
        <taxon>Archelosauria</taxon>
        <taxon>Archosauria</taxon>
        <taxon>Dinosauria</taxon>
        <taxon>Saurischia</taxon>
        <taxon>Theropoda</taxon>
        <taxon>Coelurosauria</taxon>
        <taxon>Aves</taxon>
        <taxon>Neognathae</taxon>
        <taxon>Neoaves</taxon>
        <taxon>Telluraves</taxon>
        <taxon>Accipitrimorphae</taxon>
        <taxon>Accipitriformes</taxon>
        <taxon>Accipitridae</taxon>
        <taxon>Accipitrinae</taxon>
        <taxon>Aquila</taxon>
    </lineage>
</organism>
<sequence>SRFCIQLFLRLPASAPGYTNSTSVSPRSRNLLATGSPFPSYVGFMYSGSTGPKCWAALGTPAIGVPWWLDKFVPWKSNQGWGEQSYHRLLRS</sequence>
<reference evidence="1" key="2">
    <citation type="submission" date="2025-09" db="UniProtKB">
        <authorList>
            <consortium name="Ensembl"/>
        </authorList>
    </citation>
    <scope>IDENTIFICATION</scope>
</reference>
<dbReference type="AlphaFoldDB" id="A0A663FIM2"/>
<dbReference type="Proteomes" id="UP000472275">
    <property type="component" value="Chromosome 23"/>
</dbReference>
<proteinExistence type="predicted"/>
<accession>A0A663FIM2</accession>
<reference evidence="1" key="1">
    <citation type="submission" date="2025-08" db="UniProtKB">
        <authorList>
            <consortium name="Ensembl"/>
        </authorList>
    </citation>
    <scope>IDENTIFICATION</scope>
</reference>
<keyword evidence="2" id="KW-1185">Reference proteome</keyword>